<gene>
    <name evidence="2" type="ORF">CVT24_002205</name>
</gene>
<feature type="region of interest" description="Disordered" evidence="1">
    <location>
        <begin position="173"/>
        <end position="270"/>
    </location>
</feature>
<feature type="compositionally biased region" description="Low complexity" evidence="1">
    <location>
        <begin position="173"/>
        <end position="192"/>
    </location>
</feature>
<comment type="caution">
    <text evidence="2">The sequence shown here is derived from an EMBL/GenBank/DDBJ whole genome shotgun (WGS) entry which is preliminary data.</text>
</comment>
<evidence type="ECO:0000313" key="2">
    <source>
        <dbReference type="EMBL" id="PPQ78663.1"/>
    </source>
</evidence>
<sequence length="270" mass="29343">MSTNRESFFPVLPDEHIIETTANIWVGEHPALLNACHSTLHRPTSNLVITKTSTLIGAVPQPTPPPPPPPIPAHLVPPRPRTRRGYRGAHPYSQAQRPERYRTTRVVGAAPSTIISSSVPTSVGAFNEAAIPVQGNIFLEPQNQSHVRYYDGYLQYPVGTQSIGLESPVLRFSSGSNSSYRSPPPLSLSTSTHTRRPNPASSQPVASSTVSRSTTPSLTTHTIPTVQGSRDPTPSFSPGNVQEVDRRQGKFKQQRLRTSSPPTISNDKPV</sequence>
<protein>
    <submittedName>
        <fullName evidence="2">Uncharacterized protein</fullName>
    </submittedName>
</protein>
<dbReference type="Proteomes" id="UP000284842">
    <property type="component" value="Unassembled WGS sequence"/>
</dbReference>
<proteinExistence type="predicted"/>
<feature type="compositionally biased region" description="Polar residues" evidence="1">
    <location>
        <begin position="256"/>
        <end position="270"/>
    </location>
</feature>
<dbReference type="InParanoid" id="A0A409WJF6"/>
<feature type="compositionally biased region" description="Polar residues" evidence="1">
    <location>
        <begin position="199"/>
        <end position="212"/>
    </location>
</feature>
<feature type="compositionally biased region" description="Low complexity" evidence="1">
    <location>
        <begin position="213"/>
        <end position="225"/>
    </location>
</feature>
<name>A0A409WJF6_9AGAR</name>
<evidence type="ECO:0000256" key="1">
    <source>
        <dbReference type="SAM" id="MobiDB-lite"/>
    </source>
</evidence>
<evidence type="ECO:0000313" key="3">
    <source>
        <dbReference type="Proteomes" id="UP000284842"/>
    </source>
</evidence>
<accession>A0A409WJF6</accession>
<reference evidence="2 3" key="1">
    <citation type="journal article" date="2018" name="Evol. Lett.">
        <title>Horizontal gene cluster transfer increased hallucinogenic mushroom diversity.</title>
        <authorList>
            <person name="Reynolds H.T."/>
            <person name="Vijayakumar V."/>
            <person name="Gluck-Thaler E."/>
            <person name="Korotkin H.B."/>
            <person name="Matheny P.B."/>
            <person name="Slot J.C."/>
        </authorList>
    </citation>
    <scope>NUCLEOTIDE SEQUENCE [LARGE SCALE GENOMIC DNA]</scope>
    <source>
        <strain evidence="2 3">2629</strain>
    </source>
</reference>
<feature type="compositionally biased region" description="Polar residues" evidence="1">
    <location>
        <begin position="226"/>
        <end position="240"/>
    </location>
</feature>
<dbReference type="AlphaFoldDB" id="A0A409WJF6"/>
<dbReference type="EMBL" id="NHTK01005454">
    <property type="protein sequence ID" value="PPQ78663.1"/>
    <property type="molecule type" value="Genomic_DNA"/>
</dbReference>
<keyword evidence="3" id="KW-1185">Reference proteome</keyword>
<organism evidence="2 3">
    <name type="scientific">Panaeolus cyanescens</name>
    <dbReference type="NCBI Taxonomy" id="181874"/>
    <lineage>
        <taxon>Eukaryota</taxon>
        <taxon>Fungi</taxon>
        <taxon>Dikarya</taxon>
        <taxon>Basidiomycota</taxon>
        <taxon>Agaricomycotina</taxon>
        <taxon>Agaricomycetes</taxon>
        <taxon>Agaricomycetidae</taxon>
        <taxon>Agaricales</taxon>
        <taxon>Agaricineae</taxon>
        <taxon>Galeropsidaceae</taxon>
        <taxon>Panaeolus</taxon>
    </lineage>
</organism>